<dbReference type="PANTHER" id="PTHR12428">
    <property type="entry name" value="OXA1"/>
    <property type="match status" value="1"/>
</dbReference>
<dbReference type="PANTHER" id="PTHR12428:SF65">
    <property type="entry name" value="CYTOCHROME C OXIDASE ASSEMBLY PROTEIN COX18, MITOCHONDRIAL"/>
    <property type="match status" value="1"/>
</dbReference>
<comment type="subcellular location">
    <subcellularLocation>
        <location evidence="1 12">Cell membrane</location>
        <topology evidence="1 12">Multi-pass membrane protein</topology>
    </subcellularLocation>
</comment>
<comment type="similarity">
    <text evidence="12">Belongs to the OXA1/ALB3/YidC family. Type 2 subfamily.</text>
</comment>
<dbReference type="GO" id="GO:0051205">
    <property type="term" value="P:protein insertion into membrane"/>
    <property type="evidence" value="ECO:0007669"/>
    <property type="project" value="TreeGrafter"/>
</dbReference>
<evidence type="ECO:0000313" key="15">
    <source>
        <dbReference type="EMBL" id="RNB72796.1"/>
    </source>
</evidence>
<keyword evidence="16" id="KW-1185">Reference proteome</keyword>
<name>A0A3M8CAR5_9BACL</name>
<evidence type="ECO:0000256" key="7">
    <source>
        <dbReference type="ARBA" id="ARBA00022989"/>
    </source>
</evidence>
<evidence type="ECO:0000256" key="9">
    <source>
        <dbReference type="ARBA" id="ARBA00023139"/>
    </source>
</evidence>
<feature type="transmembrane region" description="Helical" evidence="12">
    <location>
        <begin position="125"/>
        <end position="147"/>
    </location>
</feature>
<keyword evidence="9" id="KW-0564">Palmitate</keyword>
<evidence type="ECO:0000256" key="8">
    <source>
        <dbReference type="ARBA" id="ARBA00023136"/>
    </source>
</evidence>
<dbReference type="AlphaFoldDB" id="A0A3M8CAR5"/>
<dbReference type="GO" id="GO:0015031">
    <property type="term" value="P:protein transport"/>
    <property type="evidence" value="ECO:0007669"/>
    <property type="project" value="UniProtKB-KW"/>
</dbReference>
<feature type="transmembrane region" description="Helical" evidence="12">
    <location>
        <begin position="60"/>
        <end position="80"/>
    </location>
</feature>
<evidence type="ECO:0000256" key="3">
    <source>
        <dbReference type="ARBA" id="ARBA00022475"/>
    </source>
</evidence>
<evidence type="ECO:0000256" key="11">
    <source>
        <dbReference type="ARBA" id="ARBA00023288"/>
    </source>
</evidence>
<comment type="caution">
    <text evidence="15">The sequence shown here is derived from an EMBL/GenBank/DDBJ whole genome shotgun (WGS) entry which is preliminary data.</text>
</comment>
<dbReference type="RefSeq" id="WP_122909542.1">
    <property type="nucleotide sequence ID" value="NZ_CBCSBE010000028.1"/>
</dbReference>
<proteinExistence type="inferred from homology"/>
<dbReference type="CDD" id="cd20070">
    <property type="entry name" value="5TM_YidC_Alb3"/>
    <property type="match status" value="1"/>
</dbReference>
<evidence type="ECO:0000259" key="14">
    <source>
        <dbReference type="Pfam" id="PF02096"/>
    </source>
</evidence>
<feature type="transmembrane region" description="Helical" evidence="12">
    <location>
        <begin position="167"/>
        <end position="183"/>
    </location>
</feature>
<evidence type="ECO:0000256" key="10">
    <source>
        <dbReference type="ARBA" id="ARBA00023186"/>
    </source>
</evidence>
<keyword evidence="6 12" id="KW-0653">Protein transport</keyword>
<evidence type="ECO:0000313" key="16">
    <source>
        <dbReference type="Proteomes" id="UP000282028"/>
    </source>
</evidence>
<comment type="function">
    <text evidence="12">Required for the insertion and/or proper folding and/or complex formation of integral membrane proteins into the membrane. Involved in integration of membrane proteins that insert both dependently and independently of the Sec translocase complex, as well as at least some lipoproteins.</text>
</comment>
<keyword evidence="10 12" id="KW-0143">Chaperone</keyword>
<dbReference type="InterPro" id="IPR028055">
    <property type="entry name" value="YidC/Oxa/ALB_C"/>
</dbReference>
<evidence type="ECO:0000256" key="4">
    <source>
        <dbReference type="ARBA" id="ARBA00022692"/>
    </source>
</evidence>
<dbReference type="GO" id="GO:0032977">
    <property type="term" value="F:membrane insertase activity"/>
    <property type="evidence" value="ECO:0007669"/>
    <property type="project" value="InterPro"/>
</dbReference>
<accession>A0A3M8CAR5</accession>
<evidence type="ECO:0000256" key="1">
    <source>
        <dbReference type="ARBA" id="ARBA00004651"/>
    </source>
</evidence>
<keyword evidence="5 12" id="KW-0732">Signal</keyword>
<feature type="chain" id="PRO_5018101695" description="Membrane protein insertase YidC" evidence="13">
    <location>
        <begin position="27"/>
        <end position="255"/>
    </location>
</feature>
<dbReference type="EMBL" id="RHHR01000022">
    <property type="protein sequence ID" value="RNB72796.1"/>
    <property type="molecule type" value="Genomic_DNA"/>
</dbReference>
<keyword evidence="11 12" id="KW-0449">Lipoprotein</keyword>
<dbReference type="PROSITE" id="PS51257">
    <property type="entry name" value="PROKAR_LIPOPROTEIN"/>
    <property type="match status" value="1"/>
</dbReference>
<keyword evidence="3 12" id="KW-1003">Cell membrane</keyword>
<evidence type="ECO:0000256" key="6">
    <source>
        <dbReference type="ARBA" id="ARBA00022927"/>
    </source>
</evidence>
<evidence type="ECO:0000256" key="2">
    <source>
        <dbReference type="ARBA" id="ARBA00022448"/>
    </source>
</evidence>
<dbReference type="Proteomes" id="UP000282028">
    <property type="component" value="Unassembled WGS sequence"/>
</dbReference>
<reference evidence="15 16" key="1">
    <citation type="submission" date="2018-10" db="EMBL/GenBank/DDBJ databases">
        <title>Phylogenomics of Brevibacillus.</title>
        <authorList>
            <person name="Dunlap C."/>
        </authorList>
    </citation>
    <scope>NUCLEOTIDE SEQUENCE [LARGE SCALE GENOMIC DNA]</scope>
    <source>
        <strain evidence="15 16">JCM 12215</strain>
    </source>
</reference>
<keyword evidence="4 12" id="KW-0812">Transmembrane</keyword>
<dbReference type="InterPro" id="IPR001708">
    <property type="entry name" value="YidC/ALB3/OXA1/COX18"/>
</dbReference>
<dbReference type="GO" id="GO:0005886">
    <property type="term" value="C:plasma membrane"/>
    <property type="evidence" value="ECO:0007669"/>
    <property type="project" value="UniProtKB-SubCell"/>
</dbReference>
<dbReference type="HAMAP" id="MF_01811">
    <property type="entry name" value="YidC_type2"/>
    <property type="match status" value="1"/>
</dbReference>
<sequence length="255" mass="28697">MSRRTLSMLMLALLVLVLSGCNPATAEPIGPDATGIWDKYFVYPLSWLIKESALILGNNYGLGILVATIIIRLIVLPLMIKQLKSSKKMQELQPEMQKIREKYKNDPQKAQMETMAIFQREGVNPLAGCLPLLVQMPILIAFYHAIIRTHEINTQTFLWMELGAKDPFYILPVLAAVTTYLQSKMMGQTVQSNPQMQMMIVIMPLMILAIGVTLPSALSLYWVYGNLFTIVQTYFLYRDKGDKNPKPTPKGGASK</sequence>
<evidence type="ECO:0000256" key="5">
    <source>
        <dbReference type="ARBA" id="ARBA00022729"/>
    </source>
</evidence>
<dbReference type="Pfam" id="PF02096">
    <property type="entry name" value="60KD_IMP"/>
    <property type="match status" value="1"/>
</dbReference>
<organism evidence="15 16">
    <name type="scientific">Brevibacillus invocatus</name>
    <dbReference type="NCBI Taxonomy" id="173959"/>
    <lineage>
        <taxon>Bacteria</taxon>
        <taxon>Bacillati</taxon>
        <taxon>Bacillota</taxon>
        <taxon>Bacilli</taxon>
        <taxon>Bacillales</taxon>
        <taxon>Paenibacillaceae</taxon>
        <taxon>Brevibacillus</taxon>
    </lineage>
</organism>
<feature type="transmembrane region" description="Helical" evidence="12">
    <location>
        <begin position="195"/>
        <end position="214"/>
    </location>
</feature>
<dbReference type="InterPro" id="IPR047196">
    <property type="entry name" value="YidC_ALB_C"/>
</dbReference>
<evidence type="ECO:0000256" key="12">
    <source>
        <dbReference type="HAMAP-Rule" id="MF_01811"/>
    </source>
</evidence>
<protein>
    <recommendedName>
        <fullName evidence="12">Membrane protein insertase YidC</fullName>
    </recommendedName>
    <alternativeName>
        <fullName evidence="12">Foldase YidC</fullName>
    </alternativeName>
    <alternativeName>
        <fullName evidence="12">Membrane integrase YidC</fullName>
    </alternativeName>
    <alternativeName>
        <fullName evidence="12">Membrane protein YidC</fullName>
    </alternativeName>
</protein>
<feature type="signal peptide" evidence="13">
    <location>
        <begin position="1"/>
        <end position="26"/>
    </location>
</feature>
<gene>
    <name evidence="12 15" type="primary">yidC</name>
    <name evidence="15" type="ORF">EDM52_13680</name>
</gene>
<dbReference type="NCBIfam" id="TIGR03592">
    <property type="entry name" value="yidC_oxa1_cterm"/>
    <property type="match status" value="1"/>
</dbReference>
<dbReference type="InterPro" id="IPR023060">
    <property type="entry name" value="YidC/YidC1/YidC2_Firmicutes"/>
</dbReference>
<evidence type="ECO:0000256" key="13">
    <source>
        <dbReference type="SAM" id="SignalP"/>
    </source>
</evidence>
<dbReference type="OrthoDB" id="9780552at2"/>
<feature type="domain" description="Membrane insertase YidC/Oxa/ALB C-terminal" evidence="14">
    <location>
        <begin position="60"/>
        <end position="238"/>
    </location>
</feature>
<keyword evidence="2 12" id="KW-0813">Transport</keyword>
<keyword evidence="7 12" id="KW-1133">Transmembrane helix</keyword>
<keyword evidence="8 12" id="KW-0472">Membrane</keyword>